<dbReference type="Proteomes" id="UP000053477">
    <property type="component" value="Unassembled WGS sequence"/>
</dbReference>
<name>A0A0H2RCZ9_9AGAM</name>
<organism evidence="1 2">
    <name type="scientific">Schizopora paradoxa</name>
    <dbReference type="NCBI Taxonomy" id="27342"/>
    <lineage>
        <taxon>Eukaryota</taxon>
        <taxon>Fungi</taxon>
        <taxon>Dikarya</taxon>
        <taxon>Basidiomycota</taxon>
        <taxon>Agaricomycotina</taxon>
        <taxon>Agaricomycetes</taxon>
        <taxon>Hymenochaetales</taxon>
        <taxon>Schizoporaceae</taxon>
        <taxon>Schizopora</taxon>
    </lineage>
</organism>
<dbReference type="InParanoid" id="A0A0H2RCZ9"/>
<accession>A0A0H2RCZ9</accession>
<dbReference type="AlphaFoldDB" id="A0A0H2RCZ9"/>
<evidence type="ECO:0000313" key="1">
    <source>
        <dbReference type="EMBL" id="KLO09745.1"/>
    </source>
</evidence>
<reference evidence="1 2" key="1">
    <citation type="submission" date="2015-04" db="EMBL/GenBank/DDBJ databases">
        <title>Complete genome sequence of Schizopora paradoxa KUC8140, a cosmopolitan wood degrader in East Asia.</title>
        <authorList>
            <consortium name="DOE Joint Genome Institute"/>
            <person name="Min B."/>
            <person name="Park H."/>
            <person name="Jang Y."/>
            <person name="Kim J.-J."/>
            <person name="Kim K.H."/>
            <person name="Pangilinan J."/>
            <person name="Lipzen A."/>
            <person name="Riley R."/>
            <person name="Grigoriev I.V."/>
            <person name="Spatafora J.W."/>
            <person name="Choi I.-G."/>
        </authorList>
    </citation>
    <scope>NUCLEOTIDE SEQUENCE [LARGE SCALE GENOMIC DNA]</scope>
    <source>
        <strain evidence="1 2">KUC8140</strain>
    </source>
</reference>
<gene>
    <name evidence="1" type="ORF">SCHPADRAFT_551343</name>
</gene>
<sequence>MHLFAAYAMSSTIGRCCSESDSTLTTTYGIDGYLNAAFSLTLQSVHVCTRKTRTFHDSASGSVTTSKISFNFMKPWRLRCLDIPLVVIVAIPTPSQLLLKPLAILEVGVLRSLSLPQHKHSS</sequence>
<keyword evidence="2" id="KW-1185">Reference proteome</keyword>
<evidence type="ECO:0000313" key="2">
    <source>
        <dbReference type="Proteomes" id="UP000053477"/>
    </source>
</evidence>
<proteinExistence type="predicted"/>
<protein>
    <submittedName>
        <fullName evidence="1">Uncharacterized protein</fullName>
    </submittedName>
</protein>
<dbReference type="EMBL" id="KQ086046">
    <property type="protein sequence ID" value="KLO09745.1"/>
    <property type="molecule type" value="Genomic_DNA"/>
</dbReference>